<dbReference type="OrthoDB" id="10402088at2759"/>
<accession>A0D4V0</accession>
<keyword evidence="2" id="KW-1185">Reference proteome</keyword>
<dbReference type="AlphaFoldDB" id="A0D4V0"/>
<protein>
    <submittedName>
        <fullName evidence="1">Uncharacterized protein</fullName>
    </submittedName>
</protein>
<dbReference type="RefSeq" id="XP_001445464.1">
    <property type="nucleotide sequence ID" value="XM_001445427.1"/>
</dbReference>
<proteinExistence type="predicted"/>
<dbReference type="EMBL" id="CT868296">
    <property type="protein sequence ID" value="CAK78067.1"/>
    <property type="molecule type" value="Genomic_DNA"/>
</dbReference>
<dbReference type="HOGENOM" id="CLU_2282890_0_0_1"/>
<name>A0D4V0_PARTE</name>
<reference evidence="1 2" key="1">
    <citation type="journal article" date="2006" name="Nature">
        <title>Global trends of whole-genome duplications revealed by the ciliate Paramecium tetraurelia.</title>
        <authorList>
            <consortium name="Genoscope"/>
            <person name="Aury J.-M."/>
            <person name="Jaillon O."/>
            <person name="Duret L."/>
            <person name="Noel B."/>
            <person name="Jubin C."/>
            <person name="Porcel B.M."/>
            <person name="Segurens B."/>
            <person name="Daubin V."/>
            <person name="Anthouard V."/>
            <person name="Aiach N."/>
            <person name="Arnaiz O."/>
            <person name="Billaut A."/>
            <person name="Beisson J."/>
            <person name="Blanc I."/>
            <person name="Bouhouche K."/>
            <person name="Camara F."/>
            <person name="Duharcourt S."/>
            <person name="Guigo R."/>
            <person name="Gogendeau D."/>
            <person name="Katinka M."/>
            <person name="Keller A.-M."/>
            <person name="Kissmehl R."/>
            <person name="Klotz C."/>
            <person name="Koll F."/>
            <person name="Le Moue A."/>
            <person name="Lepere C."/>
            <person name="Malinsky S."/>
            <person name="Nowacki M."/>
            <person name="Nowak J.K."/>
            <person name="Plattner H."/>
            <person name="Poulain J."/>
            <person name="Ruiz F."/>
            <person name="Serrano V."/>
            <person name="Zagulski M."/>
            <person name="Dessen P."/>
            <person name="Betermier M."/>
            <person name="Weissenbach J."/>
            <person name="Scarpelli C."/>
            <person name="Schachter V."/>
            <person name="Sperling L."/>
            <person name="Meyer E."/>
            <person name="Cohen J."/>
            <person name="Wincker P."/>
        </authorList>
    </citation>
    <scope>NUCLEOTIDE SEQUENCE [LARGE SCALE GENOMIC DNA]</scope>
    <source>
        <strain evidence="1 2">Stock d4-2</strain>
    </source>
</reference>
<dbReference type="KEGG" id="ptm:GSPATT00013514001"/>
<gene>
    <name evidence="1" type="ORF">GSPATT00013514001</name>
</gene>
<dbReference type="GeneID" id="5031249"/>
<dbReference type="Proteomes" id="UP000000600">
    <property type="component" value="Unassembled WGS sequence"/>
</dbReference>
<dbReference type="InParanoid" id="A0D4V0"/>
<sequence length="102" mass="12316">MGIINPIHQFEDPRIIKNEAKQKEQEWYAQRMKQKQRPKPEDPLVEPQADLVFYANKIELKNALILNFSIPPMLEKERPLMQDHLTNIQKIFKKRRIQKNLR</sequence>
<organism evidence="1 2">
    <name type="scientific">Paramecium tetraurelia</name>
    <dbReference type="NCBI Taxonomy" id="5888"/>
    <lineage>
        <taxon>Eukaryota</taxon>
        <taxon>Sar</taxon>
        <taxon>Alveolata</taxon>
        <taxon>Ciliophora</taxon>
        <taxon>Intramacronucleata</taxon>
        <taxon>Oligohymenophorea</taxon>
        <taxon>Peniculida</taxon>
        <taxon>Parameciidae</taxon>
        <taxon>Paramecium</taxon>
    </lineage>
</organism>
<evidence type="ECO:0000313" key="2">
    <source>
        <dbReference type="Proteomes" id="UP000000600"/>
    </source>
</evidence>
<evidence type="ECO:0000313" key="1">
    <source>
        <dbReference type="EMBL" id="CAK78067.1"/>
    </source>
</evidence>